<keyword evidence="2" id="KW-0813">Transport</keyword>
<feature type="transmembrane region" description="Helical" evidence="7">
    <location>
        <begin position="315"/>
        <end position="337"/>
    </location>
</feature>
<dbReference type="InterPro" id="IPR010290">
    <property type="entry name" value="TM_effector"/>
</dbReference>
<dbReference type="OrthoDB" id="9775268at2"/>
<dbReference type="PANTHER" id="PTHR43266:SF2">
    <property type="entry name" value="MAJOR FACILITATOR SUPERFAMILY (MFS) PROFILE DOMAIN-CONTAINING PROTEIN"/>
    <property type="match status" value="1"/>
</dbReference>
<comment type="subcellular location">
    <subcellularLocation>
        <location evidence="1">Cell membrane</location>
        <topology evidence="1">Multi-pass membrane protein</topology>
    </subcellularLocation>
</comment>
<evidence type="ECO:0000256" key="3">
    <source>
        <dbReference type="ARBA" id="ARBA00022475"/>
    </source>
</evidence>
<feature type="transmembrane region" description="Helical" evidence="7">
    <location>
        <begin position="349"/>
        <end position="374"/>
    </location>
</feature>
<dbReference type="KEGG" id="ppla:BBI15_03665"/>
<dbReference type="Proteomes" id="UP000092650">
    <property type="component" value="Chromosome"/>
</dbReference>
<keyword evidence="9" id="KW-1185">Reference proteome</keyword>
<evidence type="ECO:0000256" key="5">
    <source>
        <dbReference type="ARBA" id="ARBA00022989"/>
    </source>
</evidence>
<dbReference type="InterPro" id="IPR036259">
    <property type="entry name" value="MFS_trans_sf"/>
</dbReference>
<feature type="transmembrane region" description="Helical" evidence="7">
    <location>
        <begin position="380"/>
        <end position="401"/>
    </location>
</feature>
<dbReference type="Gene3D" id="1.20.1250.20">
    <property type="entry name" value="MFS general substrate transporter like domains"/>
    <property type="match status" value="1"/>
</dbReference>
<evidence type="ECO:0000313" key="8">
    <source>
        <dbReference type="EMBL" id="ANU19367.1"/>
    </source>
</evidence>
<protein>
    <submittedName>
        <fullName evidence="8">MFS transporter</fullName>
    </submittedName>
</protein>
<feature type="transmembrane region" description="Helical" evidence="7">
    <location>
        <begin position="261"/>
        <end position="284"/>
    </location>
</feature>
<feature type="transmembrane region" description="Helical" evidence="7">
    <location>
        <begin position="43"/>
        <end position="64"/>
    </location>
</feature>
<sequence length="414" mass="45672">MYQRVLKNKNIMCYLAGAGISQLGNVLAGLAFLFISYGLTESAALTSIIAISQAMPYLLFGLIGGAVADRVHKKRMLVWIDLLRIPPIFSLVIFHQMGTLAFWHLLTAAFMVQSLGCLYNPAYRAVLPLITPLDQQTAVNSLLDTVTRGIQVLTPVFAIAMVNSGNTIHLYTIDALTYLVSAMLILNMHWQEAIGEQDINKVHTQGIFRSIGLFVRWAKREETIKILFVATFWMVFFNTWVWQVGLLLLLIDRYPGNGQELYSLILGWYGAGVILANIAIPYFWKTLTLPLYLGGSLVWGIGLVVLGCASNLPFYFAGMFLAAAGLPLSSLARVYLIQTLVPANMLGRAFSFNAVLLYGSNVLSLAVFGAFVSVVGIQQLFIICGSLMVMAALFYLVRGILTEHARRKAVKALE</sequence>
<dbReference type="PANTHER" id="PTHR43266">
    <property type="entry name" value="MACROLIDE-EFFLUX PROTEIN"/>
    <property type="match status" value="1"/>
</dbReference>
<proteinExistence type="predicted"/>
<organism evidence="8 9">
    <name type="scientific">Planococcus plakortidis</name>
    <dbReference type="NCBI Taxonomy" id="1038856"/>
    <lineage>
        <taxon>Bacteria</taxon>
        <taxon>Bacillati</taxon>
        <taxon>Bacillota</taxon>
        <taxon>Bacilli</taxon>
        <taxon>Bacillales</taxon>
        <taxon>Caryophanaceae</taxon>
        <taxon>Planococcus</taxon>
    </lineage>
</organism>
<dbReference type="GO" id="GO:0005886">
    <property type="term" value="C:plasma membrane"/>
    <property type="evidence" value="ECO:0007669"/>
    <property type="project" value="UniProtKB-SubCell"/>
</dbReference>
<feature type="transmembrane region" description="Helical" evidence="7">
    <location>
        <begin position="12"/>
        <end position="37"/>
    </location>
</feature>
<evidence type="ECO:0000256" key="7">
    <source>
        <dbReference type="SAM" id="Phobius"/>
    </source>
</evidence>
<accession>A0A1C7E7C4</accession>
<dbReference type="AlphaFoldDB" id="A0A1C7E7C4"/>
<keyword evidence="6 7" id="KW-0472">Membrane</keyword>
<evidence type="ECO:0000256" key="1">
    <source>
        <dbReference type="ARBA" id="ARBA00004651"/>
    </source>
</evidence>
<evidence type="ECO:0000256" key="2">
    <source>
        <dbReference type="ARBA" id="ARBA00022448"/>
    </source>
</evidence>
<dbReference type="SUPFAM" id="SSF103473">
    <property type="entry name" value="MFS general substrate transporter"/>
    <property type="match status" value="1"/>
</dbReference>
<feature type="transmembrane region" description="Helical" evidence="7">
    <location>
        <begin position="226"/>
        <end position="249"/>
    </location>
</feature>
<gene>
    <name evidence="8" type="ORF">BBI15_03665</name>
</gene>
<dbReference type="CDD" id="cd06173">
    <property type="entry name" value="MFS_MefA_like"/>
    <property type="match status" value="1"/>
</dbReference>
<reference evidence="8" key="1">
    <citation type="submission" date="2016-10" db="EMBL/GenBank/DDBJ databases">
        <authorList>
            <person name="See-Too W.S."/>
        </authorList>
    </citation>
    <scope>NUCLEOTIDE SEQUENCE [LARGE SCALE GENOMIC DNA]</scope>
    <source>
        <strain evidence="8">DSM 23997</strain>
    </source>
</reference>
<feature type="transmembrane region" description="Helical" evidence="7">
    <location>
        <begin position="291"/>
        <end position="309"/>
    </location>
</feature>
<dbReference type="Pfam" id="PF05977">
    <property type="entry name" value="MFS_3"/>
    <property type="match status" value="1"/>
</dbReference>
<keyword evidence="5 7" id="KW-1133">Transmembrane helix</keyword>
<keyword evidence="3" id="KW-1003">Cell membrane</keyword>
<keyword evidence="4 7" id="KW-0812">Transmembrane</keyword>
<dbReference type="STRING" id="1038856.BBI15_03665"/>
<dbReference type="EMBL" id="CP016539">
    <property type="protein sequence ID" value="ANU19367.1"/>
    <property type="molecule type" value="Genomic_DNA"/>
</dbReference>
<name>A0A1C7E7C4_9BACL</name>
<evidence type="ECO:0000313" key="9">
    <source>
        <dbReference type="Proteomes" id="UP000092650"/>
    </source>
</evidence>
<evidence type="ECO:0000256" key="6">
    <source>
        <dbReference type="ARBA" id="ARBA00023136"/>
    </source>
</evidence>
<evidence type="ECO:0000256" key="4">
    <source>
        <dbReference type="ARBA" id="ARBA00022692"/>
    </source>
</evidence>